<dbReference type="Proteomes" id="UP000193689">
    <property type="component" value="Unassembled WGS sequence"/>
</dbReference>
<sequence>MTPRSRPSILVTTIRQAVYILYIIWQFTESNFSTFTIPNTAFGVLGAFAASVLIENHQDDASRPGEIIGRIPTTMLFNWCMTLIFDLSNQRGAISIQEDRVNKPWRPIPSGKVTADQARRITLVAVPLCLALCYTLGVWNHGTVILILTWLYNDLQGSDELVRDLILAVAFAIFNSASLQITAAAGRGLSGLGILWIAVISAVILTTMQVQDLKDQAGDRIRGRRTVPLFFGEKISRLSIAGGVCFWSYVCAYFWRLPLWVYSVPASTGGIVMLRVLSRRTPEEDARTWKWWCLWTVTLYSLPAISLVTV</sequence>
<dbReference type="GO" id="GO:0016765">
    <property type="term" value="F:transferase activity, transferring alkyl or aryl (other than methyl) groups"/>
    <property type="evidence" value="ECO:0007669"/>
    <property type="project" value="InterPro"/>
</dbReference>
<reference evidence="6 7" key="1">
    <citation type="submission" date="2016-07" db="EMBL/GenBank/DDBJ databases">
        <title>Pervasive Adenine N6-methylation of Active Genes in Fungi.</title>
        <authorList>
            <consortium name="DOE Joint Genome Institute"/>
            <person name="Mondo S.J."/>
            <person name="Dannebaum R.O."/>
            <person name="Kuo R.C."/>
            <person name="Labutti K."/>
            <person name="Haridas S."/>
            <person name="Kuo A."/>
            <person name="Salamov A."/>
            <person name="Ahrendt S.R."/>
            <person name="Lipzen A."/>
            <person name="Sullivan W."/>
            <person name="Andreopoulos W.B."/>
            <person name="Clum A."/>
            <person name="Lindquist E."/>
            <person name="Daum C."/>
            <person name="Ramamoorthy G.K."/>
            <person name="Gryganskyi A."/>
            <person name="Culley D."/>
            <person name="Magnuson J.K."/>
            <person name="James T.Y."/>
            <person name="O'Malley M.A."/>
            <person name="Stajich J.E."/>
            <person name="Spatafora J.W."/>
            <person name="Visel A."/>
            <person name="Grigoriev I.V."/>
        </authorList>
    </citation>
    <scope>NUCLEOTIDE SEQUENCE [LARGE SCALE GENOMIC DNA]</scope>
    <source>
        <strain evidence="6 7">CBS 129021</strain>
    </source>
</reference>
<keyword evidence="7" id="KW-1185">Reference proteome</keyword>
<dbReference type="Pfam" id="PF01040">
    <property type="entry name" value="UbiA"/>
    <property type="match status" value="1"/>
</dbReference>
<comment type="subcellular location">
    <subcellularLocation>
        <location evidence="1">Membrane</location>
        <topology evidence="1">Multi-pass membrane protein</topology>
    </subcellularLocation>
</comment>
<evidence type="ECO:0000256" key="5">
    <source>
        <dbReference type="SAM" id="Phobius"/>
    </source>
</evidence>
<gene>
    <name evidence="6" type="ORF">BCR38DRAFT_472536</name>
</gene>
<evidence type="ECO:0000256" key="3">
    <source>
        <dbReference type="ARBA" id="ARBA00022989"/>
    </source>
</evidence>
<feature type="transmembrane region" description="Helical" evidence="5">
    <location>
        <begin position="37"/>
        <end position="55"/>
    </location>
</feature>
<feature type="transmembrane region" description="Helical" evidence="5">
    <location>
        <begin position="192"/>
        <end position="214"/>
    </location>
</feature>
<dbReference type="Gene3D" id="1.10.357.140">
    <property type="entry name" value="UbiA prenyltransferase"/>
    <property type="match status" value="1"/>
</dbReference>
<dbReference type="GO" id="GO:0016020">
    <property type="term" value="C:membrane"/>
    <property type="evidence" value="ECO:0007669"/>
    <property type="project" value="UniProtKB-SubCell"/>
</dbReference>
<accession>A0A1Y2E6F0</accession>
<dbReference type="AlphaFoldDB" id="A0A1Y2E6F0"/>
<feature type="transmembrane region" description="Helical" evidence="5">
    <location>
        <begin position="165"/>
        <end position="186"/>
    </location>
</feature>
<evidence type="ECO:0000256" key="1">
    <source>
        <dbReference type="ARBA" id="ARBA00004141"/>
    </source>
</evidence>
<proteinExistence type="predicted"/>
<dbReference type="CDD" id="cd13965">
    <property type="entry name" value="PT_UbiA_3"/>
    <property type="match status" value="1"/>
</dbReference>
<keyword evidence="6" id="KW-0808">Transferase</keyword>
<dbReference type="EMBL" id="MCFJ01000004">
    <property type="protein sequence ID" value="ORY67017.1"/>
    <property type="molecule type" value="Genomic_DNA"/>
</dbReference>
<comment type="caution">
    <text evidence="6">The sequence shown here is derived from an EMBL/GenBank/DDBJ whole genome shotgun (WGS) entry which is preliminary data.</text>
</comment>
<protein>
    <submittedName>
        <fullName evidence="6">UbiA prenyltransferase family-domain-containing protein</fullName>
    </submittedName>
</protein>
<dbReference type="InterPro" id="IPR050475">
    <property type="entry name" value="Prenyltransferase_related"/>
</dbReference>
<feature type="transmembrane region" description="Helical" evidence="5">
    <location>
        <begin position="261"/>
        <end position="277"/>
    </location>
</feature>
<evidence type="ECO:0000256" key="2">
    <source>
        <dbReference type="ARBA" id="ARBA00022692"/>
    </source>
</evidence>
<keyword evidence="4 5" id="KW-0472">Membrane</keyword>
<keyword evidence="3 5" id="KW-1133">Transmembrane helix</keyword>
<feature type="transmembrane region" description="Helical" evidence="5">
    <location>
        <begin position="289"/>
        <end position="308"/>
    </location>
</feature>
<evidence type="ECO:0000256" key="4">
    <source>
        <dbReference type="ARBA" id="ARBA00023136"/>
    </source>
</evidence>
<evidence type="ECO:0000313" key="7">
    <source>
        <dbReference type="Proteomes" id="UP000193689"/>
    </source>
</evidence>
<organism evidence="6 7">
    <name type="scientific">Pseudomassariella vexata</name>
    <dbReference type="NCBI Taxonomy" id="1141098"/>
    <lineage>
        <taxon>Eukaryota</taxon>
        <taxon>Fungi</taxon>
        <taxon>Dikarya</taxon>
        <taxon>Ascomycota</taxon>
        <taxon>Pezizomycotina</taxon>
        <taxon>Sordariomycetes</taxon>
        <taxon>Xylariomycetidae</taxon>
        <taxon>Amphisphaeriales</taxon>
        <taxon>Pseudomassariaceae</taxon>
        <taxon>Pseudomassariella</taxon>
    </lineage>
</organism>
<name>A0A1Y2E6F0_9PEZI</name>
<dbReference type="RefSeq" id="XP_040717641.1">
    <property type="nucleotide sequence ID" value="XM_040862916.1"/>
</dbReference>
<feature type="transmembrane region" description="Helical" evidence="5">
    <location>
        <begin position="7"/>
        <end position="25"/>
    </location>
</feature>
<feature type="transmembrane region" description="Helical" evidence="5">
    <location>
        <begin position="124"/>
        <end position="153"/>
    </location>
</feature>
<dbReference type="OrthoDB" id="434972at2759"/>
<keyword evidence="2 5" id="KW-0812">Transmembrane</keyword>
<dbReference type="InterPro" id="IPR000537">
    <property type="entry name" value="UbiA_prenyltransferase"/>
</dbReference>
<dbReference type="PANTHER" id="PTHR42723">
    <property type="entry name" value="CHLOROPHYLL SYNTHASE"/>
    <property type="match status" value="1"/>
</dbReference>
<dbReference type="GeneID" id="63779128"/>
<dbReference type="PANTHER" id="PTHR42723:SF1">
    <property type="entry name" value="CHLOROPHYLL SYNTHASE, CHLOROPLASTIC"/>
    <property type="match status" value="1"/>
</dbReference>
<evidence type="ECO:0000313" key="6">
    <source>
        <dbReference type="EMBL" id="ORY67017.1"/>
    </source>
</evidence>
<dbReference type="InterPro" id="IPR044878">
    <property type="entry name" value="UbiA_sf"/>
</dbReference>
<dbReference type="InParanoid" id="A0A1Y2E6F0"/>